<dbReference type="VEuPathDB" id="FungiDB:H257_06057"/>
<organism evidence="3 4">
    <name type="scientific">Aphanomyces astaci</name>
    <name type="common">Crayfish plague agent</name>
    <dbReference type="NCBI Taxonomy" id="112090"/>
    <lineage>
        <taxon>Eukaryota</taxon>
        <taxon>Sar</taxon>
        <taxon>Stramenopiles</taxon>
        <taxon>Oomycota</taxon>
        <taxon>Saprolegniomycetes</taxon>
        <taxon>Saprolegniales</taxon>
        <taxon>Verrucalvaceae</taxon>
        <taxon>Aphanomyces</taxon>
    </lineage>
</organism>
<protein>
    <recommendedName>
        <fullName evidence="5">SNF2 N-terminal domain-containing protein</fullName>
    </recommendedName>
</protein>
<name>A0A397EI33_APHAT</name>
<dbReference type="EMBL" id="QUTE01020590">
    <property type="protein sequence ID" value="RHY84837.1"/>
    <property type="molecule type" value="Genomic_DNA"/>
</dbReference>
<dbReference type="Gene3D" id="3.40.50.300">
    <property type="entry name" value="P-loop containing nucleotide triphosphate hydrolases"/>
    <property type="match status" value="1"/>
</dbReference>
<dbReference type="InterPro" id="IPR031053">
    <property type="entry name" value="ALC1"/>
</dbReference>
<keyword evidence="1" id="KW-0547">Nucleotide-binding</keyword>
<evidence type="ECO:0000256" key="2">
    <source>
        <dbReference type="ARBA" id="ARBA00022840"/>
    </source>
</evidence>
<dbReference type="Proteomes" id="UP000266196">
    <property type="component" value="Unassembled WGS sequence"/>
</dbReference>
<evidence type="ECO:0000313" key="4">
    <source>
        <dbReference type="Proteomes" id="UP000266196"/>
    </source>
</evidence>
<dbReference type="SUPFAM" id="SSF52540">
    <property type="entry name" value="P-loop containing nucleoside triphosphate hydrolases"/>
    <property type="match status" value="1"/>
</dbReference>
<dbReference type="AlphaFoldDB" id="A0A397EI33"/>
<accession>A0A397EI33</accession>
<evidence type="ECO:0000313" key="3">
    <source>
        <dbReference type="EMBL" id="RHY84837.1"/>
    </source>
</evidence>
<dbReference type="InterPro" id="IPR027417">
    <property type="entry name" value="P-loop_NTPase"/>
</dbReference>
<evidence type="ECO:0008006" key="5">
    <source>
        <dbReference type="Google" id="ProtNLM"/>
    </source>
</evidence>
<gene>
    <name evidence="3" type="ORF">DYB31_012502</name>
</gene>
<reference evidence="3 4" key="1">
    <citation type="submission" date="2018-08" db="EMBL/GenBank/DDBJ databases">
        <title>Aphanomyces genome sequencing and annotation.</title>
        <authorList>
            <person name="Minardi D."/>
            <person name="Oidtmann B."/>
            <person name="Van Der Giezen M."/>
            <person name="Studholme D.J."/>
        </authorList>
    </citation>
    <scope>NUCLEOTIDE SEQUENCE [LARGE SCALE GENOMIC DNA]</scope>
    <source>
        <strain evidence="3 4">197901</strain>
    </source>
</reference>
<dbReference type="GO" id="GO:0006281">
    <property type="term" value="P:DNA repair"/>
    <property type="evidence" value="ECO:0007669"/>
    <property type="project" value="InterPro"/>
</dbReference>
<keyword evidence="2" id="KW-0067">ATP-binding</keyword>
<dbReference type="PANTHER" id="PTHR47157">
    <property type="entry name" value="CHROMODOMAIN-HELICASE-DNA-BINDING PROTEIN 1-LIKE"/>
    <property type="match status" value="1"/>
</dbReference>
<comment type="caution">
    <text evidence="3">The sequence shown here is derived from an EMBL/GenBank/DDBJ whole genome shotgun (WGS) entry which is preliminary data.</text>
</comment>
<dbReference type="GO" id="GO:0005524">
    <property type="term" value="F:ATP binding"/>
    <property type="evidence" value="ECO:0007669"/>
    <property type="project" value="UniProtKB-KW"/>
</dbReference>
<sequence>MNILAQLRKACNHPYLFPNAEPEPFQEGAHLYMNSGKLFVLHTLLHELKATNHVVLLFSTSTAFLDIIQDYCTWQKLSYERLDGSVRGEERYVQ</sequence>
<proteinExistence type="predicted"/>
<dbReference type="GO" id="GO:0003678">
    <property type="term" value="F:DNA helicase activity"/>
    <property type="evidence" value="ECO:0007669"/>
    <property type="project" value="InterPro"/>
</dbReference>
<dbReference type="PANTHER" id="PTHR47157:SF1">
    <property type="entry name" value="CHROMODOMAIN-HELICASE-DNA-BINDING PROTEIN 1-LIKE"/>
    <property type="match status" value="1"/>
</dbReference>
<dbReference type="GO" id="GO:0006338">
    <property type="term" value="P:chromatin remodeling"/>
    <property type="evidence" value="ECO:0007669"/>
    <property type="project" value="InterPro"/>
</dbReference>
<evidence type="ECO:0000256" key="1">
    <source>
        <dbReference type="ARBA" id="ARBA00022741"/>
    </source>
</evidence>